<sequence length="156" mass="18325">MWRLLLGRYQCNRFSNNVRLFPLVTESWQGGTRDMVSWMYSTINGSRHLMYHQHFSRPTGAQEYLNFYLSVSLFLTCHQETMNPKDIMNDAIHNFHPQYQQYTQYTAPAAPVSHWGSIQDNSAPRRSNNSTHRQISTISHNYNEKSTLLSSDDEFQ</sequence>
<dbReference type="AlphaFoldDB" id="A0A8X6NA38"/>
<keyword evidence="2" id="KW-0812">Transmembrane</keyword>
<evidence type="ECO:0000313" key="3">
    <source>
        <dbReference type="Proteomes" id="UP000887013"/>
    </source>
</evidence>
<dbReference type="Proteomes" id="UP000887013">
    <property type="component" value="Unassembled WGS sequence"/>
</dbReference>
<keyword evidence="3" id="KW-1185">Reference proteome</keyword>
<feature type="region of interest" description="Disordered" evidence="1">
    <location>
        <begin position="114"/>
        <end position="156"/>
    </location>
</feature>
<evidence type="ECO:0000313" key="2">
    <source>
        <dbReference type="EMBL" id="GFT02184.1"/>
    </source>
</evidence>
<dbReference type="OrthoDB" id="7042325at2759"/>
<dbReference type="EMBL" id="BMAW01007071">
    <property type="protein sequence ID" value="GFT02184.1"/>
    <property type="molecule type" value="Genomic_DNA"/>
</dbReference>
<gene>
    <name evidence="2" type="primary">NCL1_17665</name>
    <name evidence="2" type="ORF">NPIL_624551</name>
</gene>
<comment type="caution">
    <text evidence="2">The sequence shown here is derived from an EMBL/GenBank/DDBJ whole genome shotgun (WGS) entry which is preliminary data.</text>
</comment>
<proteinExistence type="predicted"/>
<organism evidence="2 3">
    <name type="scientific">Nephila pilipes</name>
    <name type="common">Giant wood spider</name>
    <name type="synonym">Nephila maculata</name>
    <dbReference type="NCBI Taxonomy" id="299642"/>
    <lineage>
        <taxon>Eukaryota</taxon>
        <taxon>Metazoa</taxon>
        <taxon>Ecdysozoa</taxon>
        <taxon>Arthropoda</taxon>
        <taxon>Chelicerata</taxon>
        <taxon>Arachnida</taxon>
        <taxon>Araneae</taxon>
        <taxon>Araneomorphae</taxon>
        <taxon>Entelegynae</taxon>
        <taxon>Araneoidea</taxon>
        <taxon>Nephilidae</taxon>
        <taxon>Nephila</taxon>
    </lineage>
</organism>
<reference evidence="2" key="1">
    <citation type="submission" date="2020-08" db="EMBL/GenBank/DDBJ databases">
        <title>Multicomponent nature underlies the extraordinary mechanical properties of spider dragline silk.</title>
        <authorList>
            <person name="Kono N."/>
            <person name="Nakamura H."/>
            <person name="Mori M."/>
            <person name="Yoshida Y."/>
            <person name="Ohtoshi R."/>
            <person name="Malay A.D."/>
            <person name="Moran D.A.P."/>
            <person name="Tomita M."/>
            <person name="Numata K."/>
            <person name="Arakawa K."/>
        </authorList>
    </citation>
    <scope>NUCLEOTIDE SEQUENCE</scope>
</reference>
<keyword evidence="2" id="KW-0472">Membrane</keyword>
<protein>
    <submittedName>
        <fullName evidence="2">Transmembrane protein</fullName>
    </submittedName>
</protein>
<evidence type="ECO:0000256" key="1">
    <source>
        <dbReference type="SAM" id="MobiDB-lite"/>
    </source>
</evidence>
<name>A0A8X6NA38_NEPPI</name>
<feature type="compositionally biased region" description="Polar residues" evidence="1">
    <location>
        <begin position="116"/>
        <end position="150"/>
    </location>
</feature>
<accession>A0A8X6NA38</accession>